<evidence type="ECO:0000256" key="3">
    <source>
        <dbReference type="ARBA" id="ARBA00022803"/>
    </source>
</evidence>
<keyword evidence="5" id="KW-0812">Transmembrane</keyword>
<evidence type="ECO:0000313" key="8">
    <source>
        <dbReference type="Proteomes" id="UP001142648"/>
    </source>
</evidence>
<keyword evidence="5" id="KW-0472">Membrane</keyword>
<evidence type="ECO:0000256" key="4">
    <source>
        <dbReference type="PROSITE-ProRule" id="PRU00339"/>
    </source>
</evidence>
<feature type="transmembrane region" description="Helical" evidence="5">
    <location>
        <begin position="12"/>
        <end position="31"/>
    </location>
</feature>
<dbReference type="GO" id="GO:0017004">
    <property type="term" value="P:cytochrome complex assembly"/>
    <property type="evidence" value="ECO:0007669"/>
    <property type="project" value="UniProtKB-KW"/>
</dbReference>
<evidence type="ECO:0000256" key="1">
    <source>
        <dbReference type="ARBA" id="ARBA00022737"/>
    </source>
</evidence>
<dbReference type="PANTHER" id="PTHR47870">
    <property type="entry name" value="CYTOCHROME C-TYPE BIOGENESIS PROTEIN CCMH"/>
    <property type="match status" value="1"/>
</dbReference>
<dbReference type="SMART" id="SM00028">
    <property type="entry name" value="TPR"/>
    <property type="match status" value="2"/>
</dbReference>
<feature type="domain" description="Cytochrome c-type biogenesis protein H TPR" evidence="6">
    <location>
        <begin position="55"/>
        <end position="165"/>
    </location>
</feature>
<keyword evidence="2" id="KW-0201">Cytochrome c-type biogenesis</keyword>
<dbReference type="AlphaFoldDB" id="A0A9X3ALT5"/>
<name>A0A9X3ALT5_9SPHN</name>
<dbReference type="Proteomes" id="UP001142648">
    <property type="component" value="Unassembled WGS sequence"/>
</dbReference>
<dbReference type="PANTHER" id="PTHR47870:SF1">
    <property type="entry name" value="CYTOCHROME C-TYPE BIOGENESIS PROTEIN CCMH"/>
    <property type="match status" value="1"/>
</dbReference>
<organism evidence="7 8">
    <name type="scientific">Tsuneonella litorea</name>
    <dbReference type="NCBI Taxonomy" id="2976475"/>
    <lineage>
        <taxon>Bacteria</taxon>
        <taxon>Pseudomonadati</taxon>
        <taxon>Pseudomonadota</taxon>
        <taxon>Alphaproteobacteria</taxon>
        <taxon>Sphingomonadales</taxon>
        <taxon>Erythrobacteraceae</taxon>
        <taxon>Tsuneonella</taxon>
    </lineage>
</organism>
<dbReference type="SUPFAM" id="SSF48452">
    <property type="entry name" value="TPR-like"/>
    <property type="match status" value="1"/>
</dbReference>
<sequence>MGANMAAIGKGGVIAAGAVILAAGAIGYRLIDDAETPAAAQMPGDPLDTLERTARDNPDDAATWQRLGIAYFDAGRFADAASAYSRAATADPQNAALWSSMGEALVMASERDPMPAGAKDAFEKAIAIDPGDPRARYFLAVDKDLAGDHRGAIDDWLALLADTPPGAPWEADLTRTIEQVGKINDIEVAARIAQAGGKQPAPAPAHPAFDAIPGPTAEQLAAAGSIPPGEQRAMAEGMVARLEARLATDPSNVDGWMMLMRSRKTLGQDAAAAKALTAAIAANPGRRAELEAAAGQLGIRR</sequence>
<accession>A0A9X3ALT5</accession>
<dbReference type="InterPro" id="IPR019734">
    <property type="entry name" value="TPR_rpt"/>
</dbReference>
<feature type="repeat" description="TPR" evidence="4">
    <location>
        <begin position="61"/>
        <end position="94"/>
    </location>
</feature>
<gene>
    <name evidence="7" type="ORF">N0B51_00635</name>
</gene>
<keyword evidence="8" id="KW-1185">Reference proteome</keyword>
<evidence type="ECO:0000256" key="5">
    <source>
        <dbReference type="SAM" id="Phobius"/>
    </source>
</evidence>
<dbReference type="InterPro" id="IPR011990">
    <property type="entry name" value="TPR-like_helical_dom_sf"/>
</dbReference>
<dbReference type="Gene3D" id="1.25.40.10">
    <property type="entry name" value="Tetratricopeptide repeat domain"/>
    <property type="match status" value="2"/>
</dbReference>
<evidence type="ECO:0000256" key="2">
    <source>
        <dbReference type="ARBA" id="ARBA00022748"/>
    </source>
</evidence>
<proteinExistence type="predicted"/>
<evidence type="ECO:0000259" key="6">
    <source>
        <dbReference type="Pfam" id="PF23914"/>
    </source>
</evidence>
<evidence type="ECO:0000313" key="7">
    <source>
        <dbReference type="EMBL" id="MCT2557477.1"/>
    </source>
</evidence>
<dbReference type="InterPro" id="IPR051263">
    <property type="entry name" value="C-type_cytochrome_biogenesis"/>
</dbReference>
<keyword evidence="3 4" id="KW-0802">TPR repeat</keyword>
<keyword evidence="1" id="KW-0677">Repeat</keyword>
<dbReference type="PROSITE" id="PS50005">
    <property type="entry name" value="TPR"/>
    <property type="match status" value="1"/>
</dbReference>
<comment type="caution">
    <text evidence="7">The sequence shown here is derived from an EMBL/GenBank/DDBJ whole genome shotgun (WGS) entry which is preliminary data.</text>
</comment>
<dbReference type="EMBL" id="JAOAMV010000001">
    <property type="protein sequence ID" value="MCT2557477.1"/>
    <property type="molecule type" value="Genomic_DNA"/>
</dbReference>
<reference evidence="7" key="1">
    <citation type="submission" date="2022-09" db="EMBL/GenBank/DDBJ databases">
        <title>The genome sequence of Tsuneonella sp. YG55.</title>
        <authorList>
            <person name="Liu Y."/>
        </authorList>
    </citation>
    <scope>NUCLEOTIDE SEQUENCE</scope>
    <source>
        <strain evidence="7">YG55</strain>
    </source>
</reference>
<dbReference type="GO" id="GO:0005886">
    <property type="term" value="C:plasma membrane"/>
    <property type="evidence" value="ECO:0007669"/>
    <property type="project" value="TreeGrafter"/>
</dbReference>
<keyword evidence="5" id="KW-1133">Transmembrane helix</keyword>
<protein>
    <submittedName>
        <fullName evidence="7">Tetratricopeptide repeat protein</fullName>
    </submittedName>
</protein>
<dbReference type="InterPro" id="IPR056413">
    <property type="entry name" value="TPR_CcmH_CycH"/>
</dbReference>
<dbReference type="RefSeq" id="WP_259960256.1">
    <property type="nucleotide sequence ID" value="NZ_JAOAMV010000001.1"/>
</dbReference>
<dbReference type="Pfam" id="PF23914">
    <property type="entry name" value="TPR_CcmH_CycH"/>
    <property type="match status" value="1"/>
</dbReference>